<dbReference type="KEGG" id="pect:BN1012_Phect125"/>
<dbReference type="EMBL" id="HG966617">
    <property type="protein sequence ID" value="CDO58339.1"/>
    <property type="molecule type" value="Genomic_DNA"/>
</dbReference>
<name>X5MDC4_9HYPH</name>
<accession>X5MDC4</accession>
<gene>
    <name evidence="1" type="ORF">BN1012_Phect125</name>
</gene>
<dbReference type="Proteomes" id="UP000032160">
    <property type="component" value="Chromosome I"/>
</dbReference>
<evidence type="ECO:0000313" key="1">
    <source>
        <dbReference type="EMBL" id="CDO58339.1"/>
    </source>
</evidence>
<dbReference type="RefSeq" id="WP_052534887.1">
    <property type="nucleotide sequence ID" value="NZ_HG966617.1"/>
</dbReference>
<proteinExistence type="predicted"/>
<protein>
    <submittedName>
        <fullName evidence="1">Uncharacterized protein</fullName>
    </submittedName>
</protein>
<dbReference type="STRING" id="1458461.BN1012_Phect125"/>
<evidence type="ECO:0000313" key="2">
    <source>
        <dbReference type="Proteomes" id="UP000032160"/>
    </source>
</evidence>
<keyword evidence="2" id="KW-1185">Reference proteome</keyword>
<reference evidence="1 2" key="1">
    <citation type="journal article" date="2014" name="Front. Genet.">
        <title>Genome and metabolic network of "Candidatus Phaeomarinobacter ectocarpi" Ec32, a new candidate genus of Alphaproteobacteria frequently associated with brown algae.</title>
        <authorList>
            <person name="Dittami S.M."/>
            <person name="Barbeyron T."/>
            <person name="Boyen C."/>
            <person name="Cambefort J."/>
            <person name="Collet G."/>
            <person name="Delage L."/>
            <person name="Gobet A."/>
            <person name="Groisillier A."/>
            <person name="Leblanc C."/>
            <person name="Michel G."/>
            <person name="Scornet D."/>
            <person name="Siegel A."/>
            <person name="Tapia J.E."/>
            <person name="Tonon T."/>
        </authorList>
    </citation>
    <scope>NUCLEOTIDE SEQUENCE [LARGE SCALE GENOMIC DNA]</scope>
    <source>
        <strain evidence="1 2">Ec32</strain>
    </source>
</reference>
<dbReference type="HOGENOM" id="CLU_1640710_0_0_5"/>
<dbReference type="OrthoDB" id="9786548at2"/>
<dbReference type="AlphaFoldDB" id="X5MDC4"/>
<organism evidence="1 2">
    <name type="scientific">Candidatus Phaeomarinibacter ectocarpi</name>
    <dbReference type="NCBI Taxonomy" id="1458461"/>
    <lineage>
        <taxon>Bacteria</taxon>
        <taxon>Pseudomonadati</taxon>
        <taxon>Pseudomonadota</taxon>
        <taxon>Alphaproteobacteria</taxon>
        <taxon>Hyphomicrobiales</taxon>
        <taxon>Parvibaculaceae</taxon>
        <taxon>Candidatus Phaeomarinibacter</taxon>
    </lineage>
</organism>
<sequence length="161" mass="17177">MAKQVQKPIEFITPPNVLRAKLATKTAPIKNPLAAANRALADMSAECTKWVDEEIDRLHERRQAFVAKPQDSNTLEDLTHTAMDVKGLAGPGGYPDADAFAVSLIALLTSADNLAAKNVELVEAHVDAIRATREKAYSAKVAGALAAELSARTAELVSETT</sequence>